<accession>A0AAD7MRD7</accession>
<gene>
    <name evidence="1" type="ORF">B0H16DRAFT_1734039</name>
</gene>
<organism evidence="1 2">
    <name type="scientific">Mycena metata</name>
    <dbReference type="NCBI Taxonomy" id="1033252"/>
    <lineage>
        <taxon>Eukaryota</taxon>
        <taxon>Fungi</taxon>
        <taxon>Dikarya</taxon>
        <taxon>Basidiomycota</taxon>
        <taxon>Agaricomycotina</taxon>
        <taxon>Agaricomycetes</taxon>
        <taxon>Agaricomycetidae</taxon>
        <taxon>Agaricales</taxon>
        <taxon>Marasmiineae</taxon>
        <taxon>Mycenaceae</taxon>
        <taxon>Mycena</taxon>
    </lineage>
</organism>
<proteinExistence type="predicted"/>
<dbReference type="AlphaFoldDB" id="A0AAD7MRD7"/>
<protein>
    <submittedName>
        <fullName evidence="1">Uncharacterized protein</fullName>
    </submittedName>
</protein>
<evidence type="ECO:0000313" key="2">
    <source>
        <dbReference type="Proteomes" id="UP001215598"/>
    </source>
</evidence>
<dbReference type="EMBL" id="JARKIB010000163">
    <property type="protein sequence ID" value="KAJ7729734.1"/>
    <property type="molecule type" value="Genomic_DNA"/>
</dbReference>
<keyword evidence="2" id="KW-1185">Reference proteome</keyword>
<reference evidence="1" key="1">
    <citation type="submission" date="2023-03" db="EMBL/GenBank/DDBJ databases">
        <title>Massive genome expansion in bonnet fungi (Mycena s.s.) driven by repeated elements and novel gene families across ecological guilds.</title>
        <authorList>
            <consortium name="Lawrence Berkeley National Laboratory"/>
            <person name="Harder C.B."/>
            <person name="Miyauchi S."/>
            <person name="Viragh M."/>
            <person name="Kuo A."/>
            <person name="Thoen E."/>
            <person name="Andreopoulos B."/>
            <person name="Lu D."/>
            <person name="Skrede I."/>
            <person name="Drula E."/>
            <person name="Henrissat B."/>
            <person name="Morin E."/>
            <person name="Kohler A."/>
            <person name="Barry K."/>
            <person name="LaButti K."/>
            <person name="Morin E."/>
            <person name="Salamov A."/>
            <person name="Lipzen A."/>
            <person name="Mereny Z."/>
            <person name="Hegedus B."/>
            <person name="Baldrian P."/>
            <person name="Stursova M."/>
            <person name="Weitz H."/>
            <person name="Taylor A."/>
            <person name="Grigoriev I.V."/>
            <person name="Nagy L.G."/>
            <person name="Martin F."/>
            <person name="Kauserud H."/>
        </authorList>
    </citation>
    <scope>NUCLEOTIDE SEQUENCE</scope>
    <source>
        <strain evidence="1">CBHHK182m</strain>
    </source>
</reference>
<name>A0AAD7MRD7_9AGAR</name>
<evidence type="ECO:0000313" key="1">
    <source>
        <dbReference type="EMBL" id="KAJ7729734.1"/>
    </source>
</evidence>
<sequence>MSTPKADLQRGERSFHAYAHNPGCQYTYTVERQCPFTDGEAVEGIHANLRRCGSMKMGLTARRMDVLDALPRRRFLPLRVRLLQTLPHGLALTLSFSGQTLTRNSNTKLRHGGS</sequence>
<comment type="caution">
    <text evidence="1">The sequence shown here is derived from an EMBL/GenBank/DDBJ whole genome shotgun (WGS) entry which is preliminary data.</text>
</comment>
<dbReference type="Proteomes" id="UP001215598">
    <property type="component" value="Unassembled WGS sequence"/>
</dbReference>